<feature type="chain" id="PRO_5015141677" evidence="1">
    <location>
        <begin position="17"/>
        <end position="126"/>
    </location>
</feature>
<dbReference type="InParanoid" id="A0A2P5HQT0"/>
<name>A0A2P5HQT0_DIAHE</name>
<sequence>MKLLSLLTYALIPVAGLTDTASTDKSPVCWSLKYALDVNWKISISPVPKDDIGPLCHELWKGLKRHWLCTVFRPNDCGAWRNDSTPGGEPLDGVRWHFHTTALCNPGMVESAYWEATHNKYGVIQC</sequence>
<dbReference type="Proteomes" id="UP000094444">
    <property type="component" value="Unassembled WGS sequence"/>
</dbReference>
<dbReference type="OrthoDB" id="4788795at2759"/>
<organism evidence="2 3">
    <name type="scientific">Diaporthe helianthi</name>
    <dbReference type="NCBI Taxonomy" id="158607"/>
    <lineage>
        <taxon>Eukaryota</taxon>
        <taxon>Fungi</taxon>
        <taxon>Dikarya</taxon>
        <taxon>Ascomycota</taxon>
        <taxon>Pezizomycotina</taxon>
        <taxon>Sordariomycetes</taxon>
        <taxon>Sordariomycetidae</taxon>
        <taxon>Diaporthales</taxon>
        <taxon>Diaporthaceae</taxon>
        <taxon>Diaporthe</taxon>
    </lineage>
</organism>
<evidence type="ECO:0000313" key="3">
    <source>
        <dbReference type="Proteomes" id="UP000094444"/>
    </source>
</evidence>
<proteinExistence type="predicted"/>
<comment type="caution">
    <text evidence="2">The sequence shown here is derived from an EMBL/GenBank/DDBJ whole genome shotgun (WGS) entry which is preliminary data.</text>
</comment>
<keyword evidence="1" id="KW-0732">Signal</keyword>
<evidence type="ECO:0000313" key="2">
    <source>
        <dbReference type="EMBL" id="POS72626.1"/>
    </source>
</evidence>
<evidence type="ECO:0000256" key="1">
    <source>
        <dbReference type="SAM" id="SignalP"/>
    </source>
</evidence>
<gene>
    <name evidence="2" type="ORF">DHEL01_v208982</name>
</gene>
<dbReference type="AlphaFoldDB" id="A0A2P5HQT0"/>
<dbReference type="EMBL" id="MAVT02000961">
    <property type="protein sequence ID" value="POS72626.1"/>
    <property type="molecule type" value="Genomic_DNA"/>
</dbReference>
<keyword evidence="3" id="KW-1185">Reference proteome</keyword>
<accession>A0A2P5HQT0</accession>
<feature type="signal peptide" evidence="1">
    <location>
        <begin position="1"/>
        <end position="16"/>
    </location>
</feature>
<reference evidence="2" key="1">
    <citation type="submission" date="2017-09" db="EMBL/GenBank/DDBJ databases">
        <title>Polyketide synthases of a Diaporthe helianthi virulent isolate.</title>
        <authorList>
            <person name="Baroncelli R."/>
        </authorList>
    </citation>
    <scope>NUCLEOTIDE SEQUENCE [LARGE SCALE GENOMIC DNA]</scope>
    <source>
        <strain evidence="2">7/96</strain>
    </source>
</reference>
<protein>
    <submittedName>
        <fullName evidence="2">Uncharacterized protein</fullName>
    </submittedName>
</protein>